<evidence type="ECO:0000313" key="9">
    <source>
        <dbReference type="Proteomes" id="UP001335729"/>
    </source>
</evidence>
<organism evidence="8 9">
    <name type="scientific">Gordonia prachuapensis</name>
    <dbReference type="NCBI Taxonomy" id="3115651"/>
    <lineage>
        <taxon>Bacteria</taxon>
        <taxon>Bacillati</taxon>
        <taxon>Actinomycetota</taxon>
        <taxon>Actinomycetes</taxon>
        <taxon>Mycobacteriales</taxon>
        <taxon>Gordoniaceae</taxon>
        <taxon>Gordonia</taxon>
    </lineage>
</organism>
<dbReference type="Gene3D" id="1.10.600.10">
    <property type="entry name" value="Farnesyl Diphosphate Synthase"/>
    <property type="match status" value="1"/>
</dbReference>
<dbReference type="SUPFAM" id="SSF48576">
    <property type="entry name" value="Terpenoid synthases"/>
    <property type="match status" value="1"/>
</dbReference>
<sequence>MTSALPIPSGLDDVPAAVESALGEFFDRAVPVAARIDRRVGTAGEVLREFVLSGGKRVRPVFAYAGWMAGRSSTDTVVAPDGPDDADALRVAAALELVQACALIHDDIIDRSDTRRGRATVHREFERRHRTDEWTGDAAHHGVAAAILMGDLALSWADDMVHGHHPGAPSAETPRALPAAVGRVWSSMRTEVLAGQYLDIVNEAAGDESMDSAYRVMEFKTAAYTVARPLELGATLAGAPETLIADLRSVGHDLGIAFQMRDDLLGVFGDPAQTGKPSGDDLAAGKRTALLAVGISNAARHDPALATTLRDHLGRPLSDDEISTARGILVDVGAVDEIERQITSLLTAALDTLDTAPLSDVVRAELVAFAGRIAHRTT</sequence>
<keyword evidence="3 7" id="KW-0808">Transferase</keyword>
<evidence type="ECO:0000256" key="3">
    <source>
        <dbReference type="ARBA" id="ARBA00022679"/>
    </source>
</evidence>
<dbReference type="PANTHER" id="PTHR43281:SF1">
    <property type="entry name" value="FARNESYL DIPHOSPHATE SYNTHASE"/>
    <property type="match status" value="1"/>
</dbReference>
<protein>
    <submittedName>
        <fullName evidence="8">Polyprenyl synthetase family protein</fullName>
    </submittedName>
</protein>
<evidence type="ECO:0000256" key="2">
    <source>
        <dbReference type="ARBA" id="ARBA00006706"/>
    </source>
</evidence>
<dbReference type="Pfam" id="PF00348">
    <property type="entry name" value="polyprenyl_synt"/>
    <property type="match status" value="1"/>
</dbReference>
<keyword evidence="5" id="KW-0460">Magnesium</keyword>
<evidence type="ECO:0000256" key="7">
    <source>
        <dbReference type="RuleBase" id="RU004466"/>
    </source>
</evidence>
<dbReference type="PANTHER" id="PTHR43281">
    <property type="entry name" value="FARNESYL DIPHOSPHATE SYNTHASE"/>
    <property type="match status" value="1"/>
</dbReference>
<dbReference type="InterPro" id="IPR000092">
    <property type="entry name" value="Polyprenyl_synt"/>
</dbReference>
<evidence type="ECO:0000256" key="1">
    <source>
        <dbReference type="ARBA" id="ARBA00001946"/>
    </source>
</evidence>
<comment type="similarity">
    <text evidence="2 7">Belongs to the FPP/GGPP synthase family.</text>
</comment>
<keyword evidence="4" id="KW-0479">Metal-binding</keyword>
<gene>
    <name evidence="8" type="ORF">V1Y59_08885</name>
</gene>
<evidence type="ECO:0000256" key="6">
    <source>
        <dbReference type="ARBA" id="ARBA00023229"/>
    </source>
</evidence>
<proteinExistence type="inferred from homology"/>
<dbReference type="CDD" id="cd00685">
    <property type="entry name" value="Trans_IPPS_HT"/>
    <property type="match status" value="1"/>
</dbReference>
<dbReference type="RefSeq" id="WP_330504467.1">
    <property type="nucleotide sequence ID" value="NZ_JAZDUE010000006.1"/>
</dbReference>
<name>A0ABU7MS81_9ACTN</name>
<evidence type="ECO:0000256" key="5">
    <source>
        <dbReference type="ARBA" id="ARBA00022842"/>
    </source>
</evidence>
<keyword evidence="9" id="KW-1185">Reference proteome</keyword>
<dbReference type="InterPro" id="IPR008949">
    <property type="entry name" value="Isoprenoid_synthase_dom_sf"/>
</dbReference>
<dbReference type="EMBL" id="JAZDUE010000006">
    <property type="protein sequence ID" value="MEE4023190.1"/>
    <property type="molecule type" value="Genomic_DNA"/>
</dbReference>
<dbReference type="Proteomes" id="UP001335729">
    <property type="component" value="Unassembled WGS sequence"/>
</dbReference>
<keyword evidence="6" id="KW-0414">Isoprene biosynthesis</keyword>
<reference evidence="8 9" key="1">
    <citation type="submission" date="2024-01" db="EMBL/GenBank/DDBJ databases">
        <title>Draft genome sequence of Gordonia sp. PKS22-38.</title>
        <authorList>
            <person name="Suphannarot A."/>
            <person name="Mingma R."/>
        </authorList>
    </citation>
    <scope>NUCLEOTIDE SEQUENCE [LARGE SCALE GENOMIC DNA]</scope>
    <source>
        <strain evidence="8 9">PKS22-38</strain>
    </source>
</reference>
<accession>A0ABU7MS81</accession>
<evidence type="ECO:0000313" key="8">
    <source>
        <dbReference type="EMBL" id="MEE4023190.1"/>
    </source>
</evidence>
<comment type="cofactor">
    <cofactor evidence="1">
        <name>Mg(2+)</name>
        <dbReference type="ChEBI" id="CHEBI:18420"/>
    </cofactor>
</comment>
<dbReference type="PROSITE" id="PS00444">
    <property type="entry name" value="POLYPRENYL_SYNTHASE_2"/>
    <property type="match status" value="1"/>
</dbReference>
<evidence type="ECO:0000256" key="4">
    <source>
        <dbReference type="ARBA" id="ARBA00022723"/>
    </source>
</evidence>
<dbReference type="PROSITE" id="PS00723">
    <property type="entry name" value="POLYPRENYL_SYNTHASE_1"/>
    <property type="match status" value="1"/>
</dbReference>
<dbReference type="InterPro" id="IPR033749">
    <property type="entry name" value="Polyprenyl_synt_CS"/>
</dbReference>
<dbReference type="SFLD" id="SFLDS00005">
    <property type="entry name" value="Isoprenoid_Synthase_Type_I"/>
    <property type="match status" value="1"/>
</dbReference>
<comment type="caution">
    <text evidence="8">The sequence shown here is derived from an EMBL/GenBank/DDBJ whole genome shotgun (WGS) entry which is preliminary data.</text>
</comment>
<dbReference type="SFLD" id="SFLDG01017">
    <property type="entry name" value="Polyprenyl_Transferase_Like"/>
    <property type="match status" value="1"/>
</dbReference>